<evidence type="ECO:0000256" key="2">
    <source>
        <dbReference type="ARBA" id="ARBA00022692"/>
    </source>
</evidence>
<gene>
    <name evidence="7" type="ORF">GP486_002369</name>
</gene>
<name>A0A9P8RS55_9PEZI</name>
<organism evidence="7 8">
    <name type="scientific">Trichoglossum hirsutum</name>
    <dbReference type="NCBI Taxonomy" id="265104"/>
    <lineage>
        <taxon>Eukaryota</taxon>
        <taxon>Fungi</taxon>
        <taxon>Dikarya</taxon>
        <taxon>Ascomycota</taxon>
        <taxon>Pezizomycotina</taxon>
        <taxon>Geoglossomycetes</taxon>
        <taxon>Geoglossales</taxon>
        <taxon>Geoglossaceae</taxon>
        <taxon>Trichoglossum</taxon>
    </lineage>
</organism>
<proteinExistence type="predicted"/>
<evidence type="ECO:0008006" key="9">
    <source>
        <dbReference type="Google" id="ProtNLM"/>
    </source>
</evidence>
<dbReference type="PANTHER" id="PTHR22911:SF6">
    <property type="entry name" value="SOLUTE CARRIER FAMILY 35 MEMBER G1"/>
    <property type="match status" value="1"/>
</dbReference>
<keyword evidence="8" id="KW-1185">Reference proteome</keyword>
<feature type="transmembrane region" description="Helical" evidence="6">
    <location>
        <begin position="147"/>
        <end position="167"/>
    </location>
</feature>
<reference evidence="7" key="1">
    <citation type="submission" date="2021-03" db="EMBL/GenBank/DDBJ databases">
        <title>Comparative genomics and phylogenomic investigation of the class Geoglossomycetes provide insights into ecological specialization and systematics.</title>
        <authorList>
            <person name="Melie T."/>
            <person name="Pirro S."/>
            <person name="Miller A.N."/>
            <person name="Quandt A."/>
        </authorList>
    </citation>
    <scope>NUCLEOTIDE SEQUENCE</scope>
    <source>
        <strain evidence="7">CAQ_001_2017</strain>
    </source>
</reference>
<dbReference type="PANTHER" id="PTHR22911">
    <property type="entry name" value="ACYL-MALONYL CONDENSING ENZYME-RELATED"/>
    <property type="match status" value="1"/>
</dbReference>
<dbReference type="InterPro" id="IPR037185">
    <property type="entry name" value="EmrE-like"/>
</dbReference>
<dbReference type="EMBL" id="JAGHQM010000259">
    <property type="protein sequence ID" value="KAH0563063.1"/>
    <property type="molecule type" value="Genomic_DNA"/>
</dbReference>
<evidence type="ECO:0000313" key="7">
    <source>
        <dbReference type="EMBL" id="KAH0563063.1"/>
    </source>
</evidence>
<evidence type="ECO:0000256" key="5">
    <source>
        <dbReference type="SAM" id="MobiDB-lite"/>
    </source>
</evidence>
<comment type="caution">
    <text evidence="7">The sequence shown here is derived from an EMBL/GenBank/DDBJ whole genome shotgun (WGS) entry which is preliminary data.</text>
</comment>
<feature type="transmembrane region" description="Helical" evidence="6">
    <location>
        <begin position="50"/>
        <end position="74"/>
    </location>
</feature>
<sequence length="311" mass="33198">MERKMSSVLVTEQGLSSGAGLSILRWAHERNDQALGNERFWNASTANSLVYLPIAEATVITFLAPIVACFVCSFVINEPFTRAEQIAGLISLCGVVLIARPATLFSRDDSDISPVGSGGADTVPITNSTISGASSSGLDAVTPAKRLVAIVAALIGVVGAAGAYTTIRWIGKRAHPLISVNYFASWCTVVSATETHLQQQILLTSGLQYEKSSRATNMVYTQMLFALAFDKIVWGHSPGIISIVGSSLILGSAIYVALRREHASQKKSAAQNTVAAIADEERALVEGMDDVDDEHEQTGGVEEMQLRTMRP</sequence>
<keyword evidence="2 6" id="KW-0812">Transmembrane</keyword>
<keyword evidence="4 6" id="KW-0472">Membrane</keyword>
<dbReference type="GO" id="GO:0016020">
    <property type="term" value="C:membrane"/>
    <property type="evidence" value="ECO:0007669"/>
    <property type="project" value="UniProtKB-SubCell"/>
</dbReference>
<feature type="transmembrane region" description="Helical" evidence="6">
    <location>
        <begin position="240"/>
        <end position="258"/>
    </location>
</feature>
<dbReference type="SUPFAM" id="SSF103481">
    <property type="entry name" value="Multidrug resistance efflux transporter EmrE"/>
    <property type="match status" value="2"/>
</dbReference>
<evidence type="ECO:0000256" key="1">
    <source>
        <dbReference type="ARBA" id="ARBA00004141"/>
    </source>
</evidence>
<feature type="region of interest" description="Disordered" evidence="5">
    <location>
        <begin position="289"/>
        <end position="311"/>
    </location>
</feature>
<dbReference type="Proteomes" id="UP000750711">
    <property type="component" value="Unassembled WGS sequence"/>
</dbReference>
<comment type="subcellular location">
    <subcellularLocation>
        <location evidence="1">Membrane</location>
        <topology evidence="1">Multi-pass membrane protein</topology>
    </subcellularLocation>
</comment>
<evidence type="ECO:0000256" key="4">
    <source>
        <dbReference type="ARBA" id="ARBA00023136"/>
    </source>
</evidence>
<keyword evidence="3 6" id="KW-1133">Transmembrane helix</keyword>
<accession>A0A9P8RS55</accession>
<evidence type="ECO:0000313" key="8">
    <source>
        <dbReference type="Proteomes" id="UP000750711"/>
    </source>
</evidence>
<evidence type="ECO:0000256" key="6">
    <source>
        <dbReference type="SAM" id="Phobius"/>
    </source>
</evidence>
<dbReference type="AlphaFoldDB" id="A0A9P8RS55"/>
<evidence type="ECO:0000256" key="3">
    <source>
        <dbReference type="ARBA" id="ARBA00022989"/>
    </source>
</evidence>
<protein>
    <recommendedName>
        <fullName evidence="9">EamA domain-containing protein</fullName>
    </recommendedName>
</protein>